<name>A0A5B7IAE4_PORTR</name>
<gene>
    <name evidence="1" type="ORF">E2C01_076056</name>
</gene>
<dbReference type="EMBL" id="VSRR010056959">
    <property type="protein sequence ID" value="MPC81440.1"/>
    <property type="molecule type" value="Genomic_DNA"/>
</dbReference>
<reference evidence="1 2" key="1">
    <citation type="submission" date="2019-05" db="EMBL/GenBank/DDBJ databases">
        <title>Another draft genome of Portunus trituberculatus and its Hox gene families provides insights of decapod evolution.</title>
        <authorList>
            <person name="Jeong J.-H."/>
            <person name="Song I."/>
            <person name="Kim S."/>
            <person name="Choi T."/>
            <person name="Kim D."/>
            <person name="Ryu S."/>
            <person name="Kim W."/>
        </authorList>
    </citation>
    <scope>NUCLEOTIDE SEQUENCE [LARGE SCALE GENOMIC DNA]</scope>
    <source>
        <tissue evidence="1">Muscle</tissue>
    </source>
</reference>
<dbReference type="Proteomes" id="UP000324222">
    <property type="component" value="Unassembled WGS sequence"/>
</dbReference>
<protein>
    <submittedName>
        <fullName evidence="1">Uncharacterized protein</fullName>
    </submittedName>
</protein>
<keyword evidence="2" id="KW-1185">Reference proteome</keyword>
<proteinExistence type="predicted"/>
<sequence>MDGAAPPETYVSPASVYSAQASVGSTRTQAAPRLGWKFIPANISPPHPFSSSILFPFCSSFFVSPPRPSLRHRSRCPVPLGKVIDTLRHVSLPFGRHATSIPISSISWSVFRECVEGAL</sequence>
<evidence type="ECO:0000313" key="1">
    <source>
        <dbReference type="EMBL" id="MPC81440.1"/>
    </source>
</evidence>
<organism evidence="1 2">
    <name type="scientific">Portunus trituberculatus</name>
    <name type="common">Swimming crab</name>
    <name type="synonym">Neptunus trituberculatus</name>
    <dbReference type="NCBI Taxonomy" id="210409"/>
    <lineage>
        <taxon>Eukaryota</taxon>
        <taxon>Metazoa</taxon>
        <taxon>Ecdysozoa</taxon>
        <taxon>Arthropoda</taxon>
        <taxon>Crustacea</taxon>
        <taxon>Multicrustacea</taxon>
        <taxon>Malacostraca</taxon>
        <taxon>Eumalacostraca</taxon>
        <taxon>Eucarida</taxon>
        <taxon>Decapoda</taxon>
        <taxon>Pleocyemata</taxon>
        <taxon>Brachyura</taxon>
        <taxon>Eubrachyura</taxon>
        <taxon>Portunoidea</taxon>
        <taxon>Portunidae</taxon>
        <taxon>Portuninae</taxon>
        <taxon>Portunus</taxon>
    </lineage>
</organism>
<dbReference type="AlphaFoldDB" id="A0A5B7IAE4"/>
<accession>A0A5B7IAE4</accession>
<evidence type="ECO:0000313" key="2">
    <source>
        <dbReference type="Proteomes" id="UP000324222"/>
    </source>
</evidence>
<comment type="caution">
    <text evidence="1">The sequence shown here is derived from an EMBL/GenBank/DDBJ whole genome shotgun (WGS) entry which is preliminary data.</text>
</comment>